<keyword evidence="4 12" id="KW-0812">Transmembrane</keyword>
<keyword evidence="7" id="KW-0560">Oxidoreductase</keyword>
<evidence type="ECO:0000256" key="3">
    <source>
        <dbReference type="ARBA" id="ARBA00022448"/>
    </source>
</evidence>
<comment type="caution">
    <text evidence="13">The sequence shown here is derived from an EMBL/GenBank/DDBJ whole genome shotgun (WGS) entry which is preliminary data.</text>
</comment>
<evidence type="ECO:0000256" key="11">
    <source>
        <dbReference type="ARBA" id="ARBA00023284"/>
    </source>
</evidence>
<dbReference type="HAMAP" id="MF_00287">
    <property type="entry name" value="BdbC"/>
    <property type="match status" value="1"/>
</dbReference>
<dbReference type="AlphaFoldDB" id="A0A2T5PQD4"/>
<dbReference type="PANTHER" id="PTHR43469">
    <property type="entry name" value="DISULFIDE FORMATION PROTEIN-RELATED"/>
    <property type="match status" value="1"/>
</dbReference>
<feature type="transmembrane region" description="Helical" evidence="12">
    <location>
        <begin position="74"/>
        <end position="97"/>
    </location>
</feature>
<reference evidence="13 14" key="1">
    <citation type="submission" date="2018-04" db="EMBL/GenBank/DDBJ databases">
        <title>Pseudomonas sp. nov., isolated from mangrove soil.</title>
        <authorList>
            <person name="Chen C."/>
        </authorList>
    </citation>
    <scope>NUCLEOTIDE SEQUENCE [LARGE SCALE GENOMIC DNA]</scope>
    <source>
        <strain evidence="13 14">JCM 14246</strain>
    </source>
</reference>
<dbReference type="InterPro" id="IPR003752">
    <property type="entry name" value="DiS_bond_form_DsbB/BdbC"/>
</dbReference>
<evidence type="ECO:0000256" key="10">
    <source>
        <dbReference type="ARBA" id="ARBA00023186"/>
    </source>
</evidence>
<feature type="transmembrane region" description="Helical" evidence="12">
    <location>
        <begin position="12"/>
        <end position="35"/>
    </location>
</feature>
<evidence type="ECO:0000313" key="14">
    <source>
        <dbReference type="Proteomes" id="UP000244052"/>
    </source>
</evidence>
<comment type="similarity">
    <text evidence="2">Belongs to the DsbB family. BdbC subfamily.</text>
</comment>
<dbReference type="Pfam" id="PF02600">
    <property type="entry name" value="DsbB"/>
    <property type="match status" value="1"/>
</dbReference>
<name>A0A2T5PQD4_ECTOL</name>
<dbReference type="RefSeq" id="WP_011911809.1">
    <property type="nucleotide sequence ID" value="NZ_QASO01000034.1"/>
</dbReference>
<dbReference type="Gene3D" id="1.20.1550.10">
    <property type="entry name" value="DsbB-like"/>
    <property type="match status" value="1"/>
</dbReference>
<evidence type="ECO:0000256" key="9">
    <source>
        <dbReference type="ARBA" id="ARBA00023157"/>
    </source>
</evidence>
<keyword evidence="11" id="KW-0676">Redox-active center</keyword>
<evidence type="ECO:0000256" key="12">
    <source>
        <dbReference type="SAM" id="Phobius"/>
    </source>
</evidence>
<dbReference type="GO" id="GO:0015035">
    <property type="term" value="F:protein-disulfide reductase activity"/>
    <property type="evidence" value="ECO:0007669"/>
    <property type="project" value="InterPro"/>
</dbReference>
<keyword evidence="5" id="KW-0249">Electron transport</keyword>
<proteinExistence type="inferred from homology"/>
<evidence type="ECO:0000256" key="1">
    <source>
        <dbReference type="ARBA" id="ARBA00004141"/>
    </source>
</evidence>
<dbReference type="InterPro" id="IPR023380">
    <property type="entry name" value="DsbB-like_sf"/>
</dbReference>
<evidence type="ECO:0000256" key="5">
    <source>
        <dbReference type="ARBA" id="ARBA00022982"/>
    </source>
</evidence>
<evidence type="ECO:0000256" key="6">
    <source>
        <dbReference type="ARBA" id="ARBA00022989"/>
    </source>
</evidence>
<dbReference type="EMBL" id="QASO01000034">
    <property type="protein sequence ID" value="PTU79950.1"/>
    <property type="molecule type" value="Genomic_DNA"/>
</dbReference>
<dbReference type="InterPro" id="IPR012187">
    <property type="entry name" value="Disulphide_bond_form_BdbC"/>
</dbReference>
<accession>A0A2T5PQD4</accession>
<evidence type="ECO:0000256" key="8">
    <source>
        <dbReference type="ARBA" id="ARBA00023136"/>
    </source>
</evidence>
<evidence type="ECO:0000256" key="4">
    <source>
        <dbReference type="ARBA" id="ARBA00022692"/>
    </source>
</evidence>
<dbReference type="PIRSF" id="PIRSF036659">
    <property type="entry name" value="BdbC"/>
    <property type="match status" value="1"/>
</dbReference>
<organism evidence="13 14">
    <name type="scientific">Ectopseudomonas oleovorans</name>
    <name type="common">Pseudomonas oleovorans</name>
    <dbReference type="NCBI Taxonomy" id="301"/>
    <lineage>
        <taxon>Bacteria</taxon>
        <taxon>Pseudomonadati</taxon>
        <taxon>Pseudomonadota</taxon>
        <taxon>Gammaproteobacteria</taxon>
        <taxon>Pseudomonadales</taxon>
        <taxon>Pseudomonadaceae</taxon>
        <taxon>Ectopseudomonas</taxon>
    </lineage>
</organism>
<dbReference type="PANTHER" id="PTHR43469:SF1">
    <property type="entry name" value="SPBETA PROPHAGE-DERIVED DISULFIDE BOND FORMATION PROTEIN B"/>
    <property type="match status" value="1"/>
</dbReference>
<dbReference type="GO" id="GO:0016020">
    <property type="term" value="C:membrane"/>
    <property type="evidence" value="ECO:0007669"/>
    <property type="project" value="UniProtKB-SubCell"/>
</dbReference>
<dbReference type="SUPFAM" id="SSF158442">
    <property type="entry name" value="DsbB-like"/>
    <property type="match status" value="1"/>
</dbReference>
<evidence type="ECO:0000256" key="2">
    <source>
        <dbReference type="ARBA" id="ARBA00007602"/>
    </source>
</evidence>
<feature type="transmembrane region" description="Helical" evidence="12">
    <location>
        <begin position="47"/>
        <end position="67"/>
    </location>
</feature>
<protein>
    <submittedName>
        <fullName evidence="13">Disulfide bond formation protein B</fullName>
    </submittedName>
</protein>
<feature type="transmembrane region" description="Helical" evidence="12">
    <location>
        <begin position="117"/>
        <end position="141"/>
    </location>
</feature>
<keyword evidence="8 12" id="KW-0472">Membrane</keyword>
<keyword evidence="6 12" id="KW-1133">Transmembrane helix</keyword>
<keyword evidence="3" id="KW-0813">Transport</keyword>
<keyword evidence="14" id="KW-1185">Reference proteome</keyword>
<keyword evidence="9" id="KW-1015">Disulfide bond</keyword>
<dbReference type="Proteomes" id="UP000244052">
    <property type="component" value="Unassembled WGS sequence"/>
</dbReference>
<comment type="subcellular location">
    <subcellularLocation>
        <location evidence="1">Membrane</location>
        <topology evidence="1">Multi-pass membrane protein</topology>
    </subcellularLocation>
</comment>
<sequence length="147" mass="15936">MMETETNTRFPSPWSLLLMAWGIALVSTLAALFIGEVMGKTPCVLCWFQRAFMFPLVVILAVGCYTSDFGVWRYALPVTVVGGLIALYHSLLYFGAIPESIKPCGAGPSCSSADMTIFGSVPLPLLSLVAFTLIAVLLVLIRRRSSL</sequence>
<evidence type="ECO:0000256" key="7">
    <source>
        <dbReference type="ARBA" id="ARBA00023002"/>
    </source>
</evidence>
<evidence type="ECO:0000313" key="13">
    <source>
        <dbReference type="EMBL" id="PTU79950.1"/>
    </source>
</evidence>
<dbReference type="GO" id="GO:0006457">
    <property type="term" value="P:protein folding"/>
    <property type="evidence" value="ECO:0007669"/>
    <property type="project" value="InterPro"/>
</dbReference>
<gene>
    <name evidence="13" type="ORF">DBO86_05960</name>
</gene>
<keyword evidence="10" id="KW-0143">Chaperone</keyword>